<evidence type="ECO:0000256" key="5">
    <source>
        <dbReference type="ARBA" id="ARBA00022519"/>
    </source>
</evidence>
<dbReference type="Pfam" id="PF00534">
    <property type="entry name" value="Glycos_transf_1"/>
    <property type="match status" value="1"/>
</dbReference>
<keyword evidence="13" id="KW-1185">Reference proteome</keyword>
<keyword evidence="6 9" id="KW-0808">Transferase</keyword>
<evidence type="ECO:0000256" key="2">
    <source>
        <dbReference type="ARBA" id="ARBA00004713"/>
    </source>
</evidence>
<gene>
    <name evidence="12" type="ORF">SAMN06295970_101158</name>
</gene>
<evidence type="ECO:0000256" key="4">
    <source>
        <dbReference type="ARBA" id="ARBA00019077"/>
    </source>
</evidence>
<evidence type="ECO:0000256" key="6">
    <source>
        <dbReference type="ARBA" id="ARBA00022679"/>
    </source>
</evidence>
<evidence type="ECO:0000259" key="10">
    <source>
        <dbReference type="Pfam" id="PF00534"/>
    </source>
</evidence>
<dbReference type="EMBL" id="FXUL01000001">
    <property type="protein sequence ID" value="SMP42161.1"/>
    <property type="molecule type" value="Genomic_DNA"/>
</dbReference>
<dbReference type="InterPro" id="IPR007507">
    <property type="entry name" value="Glycos_transf_N"/>
</dbReference>
<dbReference type="Gene3D" id="3.40.50.11720">
    <property type="entry name" value="3-Deoxy-D-manno-octulosonic-acid transferase, N-terminal domain"/>
    <property type="match status" value="1"/>
</dbReference>
<dbReference type="InterPro" id="IPR039901">
    <property type="entry name" value="Kdotransferase"/>
</dbReference>
<dbReference type="InterPro" id="IPR038107">
    <property type="entry name" value="Glycos_transf_N_sf"/>
</dbReference>
<evidence type="ECO:0000259" key="11">
    <source>
        <dbReference type="Pfam" id="PF04413"/>
    </source>
</evidence>
<dbReference type="EC" id="2.4.99.12" evidence="3 9"/>
<evidence type="ECO:0000256" key="3">
    <source>
        <dbReference type="ARBA" id="ARBA00012621"/>
    </source>
</evidence>
<dbReference type="InterPro" id="IPR001296">
    <property type="entry name" value="Glyco_trans_1"/>
</dbReference>
<sequence>MRWFYSLLWWVSLPLVLLRLWWRGRKEPGYRQHIAERLGFYDGPAPVVDGRLVWLHAVSVGETRAAEPLIRELLDVFPDCALLLTHMTPTGRAAGRELYAKYGERLHQVYLPYDTGWMVKRFLRHFTPRLCILMETEVWPNLIAQCNAHQVPVALVNARLSERSLARAGRFGGLLQQAAQGIAFIAAQTEADAERLRKAGAASVEVTGNIKFDVCPTPAMLDAGAAMHTRFGSRRVLLCASTREGEETLILDALAEAPLGEALLVLVPRHPQRFDDVAREIEARGLTYRRRSSLGYEVPPDVQVVLGDSMGEMFAYYVAADLAFIGGSLLPLGGQNLIEACAVGTPVLIGEHTFNFAAVSNDAVTEGAAIRVQDATAMLQQAAALLADDDTRRAMGMRAREYALQHRGATARTVWLLAPLLG</sequence>
<reference evidence="12 13" key="1">
    <citation type="submission" date="2017-05" db="EMBL/GenBank/DDBJ databases">
        <authorList>
            <person name="Varghese N."/>
            <person name="Submissions S."/>
        </authorList>
    </citation>
    <scope>NUCLEOTIDE SEQUENCE [LARGE SCALE GENOMIC DNA]</scope>
    <source>
        <strain evidence="12 13">DSM 26001</strain>
    </source>
</reference>
<comment type="catalytic activity">
    <reaction evidence="8 9">
        <text>lipid IVA (E. coli) + CMP-3-deoxy-beta-D-manno-octulosonate = alpha-Kdo-(2-&gt;6)-lipid IVA (E. coli) + CMP + H(+)</text>
        <dbReference type="Rhea" id="RHEA:28066"/>
        <dbReference type="ChEBI" id="CHEBI:15378"/>
        <dbReference type="ChEBI" id="CHEBI:58603"/>
        <dbReference type="ChEBI" id="CHEBI:60364"/>
        <dbReference type="ChEBI" id="CHEBI:60377"/>
        <dbReference type="ChEBI" id="CHEBI:85987"/>
        <dbReference type="EC" id="2.4.99.12"/>
    </reaction>
</comment>
<keyword evidence="5" id="KW-0997">Cell inner membrane</keyword>
<comment type="caution">
    <text evidence="12">The sequence shown here is derived from an EMBL/GenBank/DDBJ whole genome shotgun (WGS) entry which is preliminary data.</text>
</comment>
<comment type="function">
    <text evidence="9">Involved in lipopolysaccharide (LPS) biosynthesis. Catalyzes the transfer of 3-deoxy-D-manno-octulosonate (Kdo) residue(s) from CMP-Kdo to lipid IV(A), the tetraacyldisaccharide-1,4'-bisphosphate precursor of lipid A.</text>
</comment>
<evidence type="ECO:0000256" key="1">
    <source>
        <dbReference type="ARBA" id="ARBA00004196"/>
    </source>
</evidence>
<accession>A0ABY1PQ43</accession>
<proteinExistence type="inferred from homology"/>
<keyword evidence="9" id="KW-0448">Lipopolysaccharide biosynthesis</keyword>
<evidence type="ECO:0000313" key="13">
    <source>
        <dbReference type="Proteomes" id="UP001158049"/>
    </source>
</evidence>
<name>A0ABY1PQ43_9BURK</name>
<dbReference type="PANTHER" id="PTHR42755">
    <property type="entry name" value="3-DEOXY-MANNO-OCTULOSONATE CYTIDYLYLTRANSFERASE"/>
    <property type="match status" value="1"/>
</dbReference>
<evidence type="ECO:0000256" key="8">
    <source>
        <dbReference type="ARBA" id="ARBA00049183"/>
    </source>
</evidence>
<evidence type="ECO:0000313" key="12">
    <source>
        <dbReference type="EMBL" id="SMP42161.1"/>
    </source>
</evidence>
<feature type="domain" description="Glycosyl transferase family 1" evidence="10">
    <location>
        <begin position="292"/>
        <end position="401"/>
    </location>
</feature>
<comment type="pathway">
    <text evidence="2 9">Bacterial outer membrane biogenesis; LPS core biosynthesis.</text>
</comment>
<dbReference type="GO" id="GO:0016740">
    <property type="term" value="F:transferase activity"/>
    <property type="evidence" value="ECO:0007669"/>
    <property type="project" value="UniProtKB-KW"/>
</dbReference>
<comment type="similarity">
    <text evidence="9">Belongs to the glycosyltransferase group 1 family.</text>
</comment>
<keyword evidence="5" id="KW-0472">Membrane</keyword>
<keyword evidence="9" id="KW-1003">Cell membrane</keyword>
<dbReference type="RefSeq" id="WP_283440314.1">
    <property type="nucleotide sequence ID" value="NZ_FXUL01000001.1"/>
</dbReference>
<dbReference type="Proteomes" id="UP001158049">
    <property type="component" value="Unassembled WGS sequence"/>
</dbReference>
<dbReference type="NCBIfam" id="NF004386">
    <property type="entry name" value="PRK05749.1-2"/>
    <property type="match status" value="1"/>
</dbReference>
<dbReference type="SUPFAM" id="SSF53756">
    <property type="entry name" value="UDP-Glycosyltransferase/glycogen phosphorylase"/>
    <property type="match status" value="1"/>
</dbReference>
<organism evidence="12 13">
    <name type="scientific">Noviherbaspirillum suwonense</name>
    <dbReference type="NCBI Taxonomy" id="1224511"/>
    <lineage>
        <taxon>Bacteria</taxon>
        <taxon>Pseudomonadati</taxon>
        <taxon>Pseudomonadota</taxon>
        <taxon>Betaproteobacteria</taxon>
        <taxon>Burkholderiales</taxon>
        <taxon>Oxalobacteraceae</taxon>
        <taxon>Noviherbaspirillum</taxon>
    </lineage>
</organism>
<evidence type="ECO:0000256" key="7">
    <source>
        <dbReference type="ARBA" id="ARBA00031445"/>
    </source>
</evidence>
<evidence type="ECO:0000256" key="9">
    <source>
        <dbReference type="RuleBase" id="RU365103"/>
    </source>
</evidence>
<protein>
    <recommendedName>
        <fullName evidence="4 9">3-deoxy-D-manno-octulosonic acid transferase</fullName>
        <shortName evidence="9">Kdo transferase</shortName>
        <ecNumber evidence="3 9">2.4.99.12</ecNumber>
    </recommendedName>
    <alternativeName>
        <fullName evidence="7 9">Lipid IV(A) 3-deoxy-D-manno-octulosonic acid transferase</fullName>
    </alternativeName>
</protein>
<dbReference type="Gene3D" id="3.40.50.2000">
    <property type="entry name" value="Glycogen Phosphorylase B"/>
    <property type="match status" value="1"/>
</dbReference>
<dbReference type="Pfam" id="PF04413">
    <property type="entry name" value="Glycos_transf_N"/>
    <property type="match status" value="1"/>
</dbReference>
<feature type="domain" description="3-deoxy-D-manno-octulosonic-acid transferase N-terminal" evidence="11">
    <location>
        <begin position="33"/>
        <end position="214"/>
    </location>
</feature>
<comment type="subcellular location">
    <subcellularLocation>
        <location evidence="1">Cell envelope</location>
    </subcellularLocation>
    <subcellularLocation>
        <location evidence="9">Cell membrane</location>
    </subcellularLocation>
</comment>
<dbReference type="PANTHER" id="PTHR42755:SF1">
    <property type="entry name" value="3-DEOXY-D-MANNO-OCTULOSONIC ACID TRANSFERASE, MITOCHONDRIAL-RELATED"/>
    <property type="match status" value="1"/>
</dbReference>